<dbReference type="AlphaFoldDB" id="A0A9P6AJ42"/>
<reference evidence="1" key="1">
    <citation type="journal article" date="2020" name="Nat. Commun.">
        <title>Large-scale genome sequencing of mycorrhizal fungi provides insights into the early evolution of symbiotic traits.</title>
        <authorList>
            <person name="Miyauchi S."/>
            <person name="Kiss E."/>
            <person name="Kuo A."/>
            <person name="Drula E."/>
            <person name="Kohler A."/>
            <person name="Sanchez-Garcia M."/>
            <person name="Morin E."/>
            <person name="Andreopoulos B."/>
            <person name="Barry K.W."/>
            <person name="Bonito G."/>
            <person name="Buee M."/>
            <person name="Carver A."/>
            <person name="Chen C."/>
            <person name="Cichocki N."/>
            <person name="Clum A."/>
            <person name="Culley D."/>
            <person name="Crous P.W."/>
            <person name="Fauchery L."/>
            <person name="Girlanda M."/>
            <person name="Hayes R.D."/>
            <person name="Keri Z."/>
            <person name="LaButti K."/>
            <person name="Lipzen A."/>
            <person name="Lombard V."/>
            <person name="Magnuson J."/>
            <person name="Maillard F."/>
            <person name="Murat C."/>
            <person name="Nolan M."/>
            <person name="Ohm R.A."/>
            <person name="Pangilinan J."/>
            <person name="Pereira M.F."/>
            <person name="Perotto S."/>
            <person name="Peter M."/>
            <person name="Pfister S."/>
            <person name="Riley R."/>
            <person name="Sitrit Y."/>
            <person name="Stielow J.B."/>
            <person name="Szollosi G."/>
            <person name="Zifcakova L."/>
            <person name="Stursova M."/>
            <person name="Spatafora J.W."/>
            <person name="Tedersoo L."/>
            <person name="Vaario L.M."/>
            <person name="Yamada A."/>
            <person name="Yan M."/>
            <person name="Wang P."/>
            <person name="Xu J."/>
            <person name="Bruns T."/>
            <person name="Baldrian P."/>
            <person name="Vilgalys R."/>
            <person name="Dunand C."/>
            <person name="Henrissat B."/>
            <person name="Grigoriev I.V."/>
            <person name="Hibbett D."/>
            <person name="Nagy L.G."/>
            <person name="Martin F.M."/>
        </authorList>
    </citation>
    <scope>NUCLEOTIDE SEQUENCE</scope>
    <source>
        <strain evidence="1">UP504</strain>
    </source>
</reference>
<comment type="caution">
    <text evidence="1">The sequence shown here is derived from an EMBL/GenBank/DDBJ whole genome shotgun (WGS) entry which is preliminary data.</text>
</comment>
<dbReference type="EMBL" id="MU129117">
    <property type="protein sequence ID" value="KAF9506279.1"/>
    <property type="molecule type" value="Genomic_DNA"/>
</dbReference>
<sequence>SAHPKIARIICEWLQQFCTAGVPISCIVIKLQILGTIRSHAPELLEDQKFKCSDTYIRKFLHTHLHWSMHTSTHATQKTPANWLGLCEDMFMWLAYYIKMFDVPTELVINVDQTGVCLIPAGNKTWVPMGSKQVNTFGKEEK</sequence>
<dbReference type="OrthoDB" id="3341102at2759"/>
<organism evidence="1 2">
    <name type="scientific">Hydnum rufescens UP504</name>
    <dbReference type="NCBI Taxonomy" id="1448309"/>
    <lineage>
        <taxon>Eukaryota</taxon>
        <taxon>Fungi</taxon>
        <taxon>Dikarya</taxon>
        <taxon>Basidiomycota</taxon>
        <taxon>Agaricomycotina</taxon>
        <taxon>Agaricomycetes</taxon>
        <taxon>Cantharellales</taxon>
        <taxon>Hydnaceae</taxon>
        <taxon>Hydnum</taxon>
    </lineage>
</organism>
<evidence type="ECO:0000313" key="2">
    <source>
        <dbReference type="Proteomes" id="UP000886523"/>
    </source>
</evidence>
<proteinExistence type="predicted"/>
<feature type="non-terminal residue" evidence="1">
    <location>
        <position position="1"/>
    </location>
</feature>
<name>A0A9P6AJ42_9AGAM</name>
<gene>
    <name evidence="1" type="ORF">BS47DRAFT_1305518</name>
</gene>
<dbReference type="Proteomes" id="UP000886523">
    <property type="component" value="Unassembled WGS sequence"/>
</dbReference>
<keyword evidence="2" id="KW-1185">Reference proteome</keyword>
<accession>A0A9P6AJ42</accession>
<protein>
    <recommendedName>
        <fullName evidence="3">Transposase</fullName>
    </recommendedName>
</protein>
<evidence type="ECO:0008006" key="3">
    <source>
        <dbReference type="Google" id="ProtNLM"/>
    </source>
</evidence>
<evidence type="ECO:0000313" key="1">
    <source>
        <dbReference type="EMBL" id="KAF9506279.1"/>
    </source>
</evidence>